<dbReference type="PANTHER" id="PTHR36849:SF1">
    <property type="entry name" value="CYTOPLASMIC PROTEIN"/>
    <property type="match status" value="1"/>
</dbReference>
<gene>
    <name evidence="1" type="ORF">H8S65_00410</name>
</gene>
<comment type="caution">
    <text evidence="1">The sequence shown here is derived from an EMBL/GenBank/DDBJ whole genome shotgun (WGS) entry which is preliminary data.</text>
</comment>
<keyword evidence="2" id="KW-1185">Reference proteome</keyword>
<dbReference type="Pfam" id="PF22752">
    <property type="entry name" value="DUF488-N3i"/>
    <property type="match status" value="1"/>
</dbReference>
<accession>A0ABR7DJU5</accession>
<sequence>MVQIKLKRVYDDMDPSDGLRVFVDRLWPRGMKKTSFHYDIWAKDITPSPELRTWFHQDPEKRWDEFASLYKKELAGSGAVKAFIESIRTHPIVTLLYASKEKEHNHARILKEFLDSLI</sequence>
<dbReference type="Proteomes" id="UP000651475">
    <property type="component" value="Unassembled WGS sequence"/>
</dbReference>
<name>A0ABR7DJU5_9BACT</name>
<proteinExistence type="predicted"/>
<evidence type="ECO:0000313" key="2">
    <source>
        <dbReference type="Proteomes" id="UP000651475"/>
    </source>
</evidence>
<protein>
    <submittedName>
        <fullName evidence="1">DUF488 family protein</fullName>
    </submittedName>
</protein>
<organism evidence="1 2">
    <name type="scientific">Parabacteroides hominis</name>
    <dbReference type="NCBI Taxonomy" id="2763057"/>
    <lineage>
        <taxon>Bacteria</taxon>
        <taxon>Pseudomonadati</taxon>
        <taxon>Bacteroidota</taxon>
        <taxon>Bacteroidia</taxon>
        <taxon>Bacteroidales</taxon>
        <taxon>Tannerellaceae</taxon>
        <taxon>Parabacteroides</taxon>
    </lineage>
</organism>
<dbReference type="EMBL" id="JACOOJ010000001">
    <property type="protein sequence ID" value="MBC5631242.1"/>
    <property type="molecule type" value="Genomic_DNA"/>
</dbReference>
<reference evidence="1 2" key="1">
    <citation type="submission" date="2020-08" db="EMBL/GenBank/DDBJ databases">
        <title>Genome public.</title>
        <authorList>
            <person name="Liu C."/>
            <person name="Sun Q."/>
        </authorList>
    </citation>
    <scope>NUCLEOTIDE SEQUENCE [LARGE SCALE GENOMIC DNA]</scope>
    <source>
        <strain evidence="1 2">NSJ-79</strain>
    </source>
</reference>
<dbReference type="InterPro" id="IPR052552">
    <property type="entry name" value="YeaO-like"/>
</dbReference>
<dbReference type="PANTHER" id="PTHR36849">
    <property type="entry name" value="CYTOPLASMIC PROTEIN-RELATED"/>
    <property type="match status" value="1"/>
</dbReference>
<dbReference type="RefSeq" id="WP_186927991.1">
    <property type="nucleotide sequence ID" value="NZ_JACOOJ010000001.1"/>
</dbReference>
<evidence type="ECO:0000313" key="1">
    <source>
        <dbReference type="EMBL" id="MBC5631242.1"/>
    </source>
</evidence>